<dbReference type="AlphaFoldDB" id="A0A3M7RKW5"/>
<reference evidence="2 3" key="1">
    <citation type="journal article" date="2018" name="Sci. Rep.">
        <title>Genomic signatures of local adaptation to the degree of environmental predictability in rotifers.</title>
        <authorList>
            <person name="Franch-Gras L."/>
            <person name="Hahn C."/>
            <person name="Garcia-Roger E.M."/>
            <person name="Carmona M.J."/>
            <person name="Serra M."/>
            <person name="Gomez A."/>
        </authorList>
    </citation>
    <scope>NUCLEOTIDE SEQUENCE [LARGE SCALE GENOMIC DNA]</scope>
    <source>
        <strain evidence="2">HYR1</strain>
    </source>
</reference>
<keyword evidence="1" id="KW-1133">Transmembrane helix</keyword>
<organism evidence="2 3">
    <name type="scientific">Brachionus plicatilis</name>
    <name type="common">Marine rotifer</name>
    <name type="synonym">Brachionus muelleri</name>
    <dbReference type="NCBI Taxonomy" id="10195"/>
    <lineage>
        <taxon>Eukaryota</taxon>
        <taxon>Metazoa</taxon>
        <taxon>Spiralia</taxon>
        <taxon>Gnathifera</taxon>
        <taxon>Rotifera</taxon>
        <taxon>Eurotatoria</taxon>
        <taxon>Monogononta</taxon>
        <taxon>Pseudotrocha</taxon>
        <taxon>Ploima</taxon>
        <taxon>Brachionidae</taxon>
        <taxon>Brachionus</taxon>
    </lineage>
</organism>
<sequence length="89" mass="10882">MASNNFQILWHMLFGHPFEPMFRHLSPRSFFSFKSLKYSAIQILDTRIFNFPKCFQTHEAYNLLFLLTFTFFYYVLLEKKCEFTKNYVV</sequence>
<comment type="caution">
    <text evidence="2">The sequence shown here is derived from an EMBL/GenBank/DDBJ whole genome shotgun (WGS) entry which is preliminary data.</text>
</comment>
<feature type="transmembrane region" description="Helical" evidence="1">
    <location>
        <begin position="60"/>
        <end position="77"/>
    </location>
</feature>
<proteinExistence type="predicted"/>
<gene>
    <name evidence="2" type="ORF">BpHYR1_047925</name>
</gene>
<name>A0A3M7RKW5_BRAPC</name>
<keyword evidence="3" id="KW-1185">Reference proteome</keyword>
<keyword evidence="1" id="KW-0472">Membrane</keyword>
<evidence type="ECO:0000256" key="1">
    <source>
        <dbReference type="SAM" id="Phobius"/>
    </source>
</evidence>
<accession>A0A3M7RKW5</accession>
<dbReference type="EMBL" id="REGN01003158">
    <property type="protein sequence ID" value="RNA24192.1"/>
    <property type="molecule type" value="Genomic_DNA"/>
</dbReference>
<evidence type="ECO:0000313" key="2">
    <source>
        <dbReference type="EMBL" id="RNA24192.1"/>
    </source>
</evidence>
<keyword evidence="1" id="KW-0812">Transmembrane</keyword>
<protein>
    <submittedName>
        <fullName evidence="2">Uncharacterized protein</fullName>
    </submittedName>
</protein>
<evidence type="ECO:0000313" key="3">
    <source>
        <dbReference type="Proteomes" id="UP000276133"/>
    </source>
</evidence>
<dbReference type="Proteomes" id="UP000276133">
    <property type="component" value="Unassembled WGS sequence"/>
</dbReference>